<organism evidence="13 14">
    <name type="scientific">Rossellomorea marisflavi</name>
    <dbReference type="NCBI Taxonomy" id="189381"/>
    <lineage>
        <taxon>Bacteria</taxon>
        <taxon>Bacillati</taxon>
        <taxon>Bacillota</taxon>
        <taxon>Bacilli</taxon>
        <taxon>Bacillales</taxon>
        <taxon>Bacillaceae</taxon>
        <taxon>Rossellomorea</taxon>
    </lineage>
</organism>
<gene>
    <name evidence="13" type="ORF">AV649_04300</name>
</gene>
<dbReference type="AlphaFoldDB" id="A0A161T6M2"/>
<feature type="binding site" evidence="8">
    <location>
        <position position="226"/>
    </location>
    <ligand>
        <name>substrate</name>
    </ligand>
</feature>
<evidence type="ECO:0000256" key="2">
    <source>
        <dbReference type="ARBA" id="ARBA00022729"/>
    </source>
</evidence>
<keyword evidence="5" id="KW-0573">Peptidoglycan synthesis</keyword>
<protein>
    <recommendedName>
        <fullName evidence="12">Peptidase S11 D-alanyl-D-alanine carboxypeptidase A N-terminal domain-containing protein</fullName>
    </recommendedName>
</protein>
<comment type="caution">
    <text evidence="13">The sequence shown here is derived from an EMBL/GenBank/DDBJ whole genome shotgun (WGS) entry which is preliminary data.</text>
</comment>
<evidence type="ECO:0000256" key="9">
    <source>
        <dbReference type="RuleBase" id="RU004016"/>
    </source>
</evidence>
<feature type="active site" description="Acyl-ester intermediate" evidence="7">
    <location>
        <position position="62"/>
    </location>
</feature>
<keyword evidence="10" id="KW-1133">Transmembrane helix</keyword>
<evidence type="ECO:0000256" key="5">
    <source>
        <dbReference type="ARBA" id="ARBA00022984"/>
    </source>
</evidence>
<feature type="signal peptide" evidence="11">
    <location>
        <begin position="1"/>
        <end position="22"/>
    </location>
</feature>
<dbReference type="EMBL" id="LQQY01000034">
    <property type="protein sequence ID" value="KZE45420.1"/>
    <property type="molecule type" value="Genomic_DNA"/>
</dbReference>
<evidence type="ECO:0000256" key="3">
    <source>
        <dbReference type="ARBA" id="ARBA00022801"/>
    </source>
</evidence>
<evidence type="ECO:0000256" key="7">
    <source>
        <dbReference type="PIRSR" id="PIRSR618044-1"/>
    </source>
</evidence>
<dbReference type="PRINTS" id="PR00725">
    <property type="entry name" value="DADACBPTASE1"/>
</dbReference>
<dbReference type="InterPro" id="IPR018044">
    <property type="entry name" value="Peptidase_S11"/>
</dbReference>
<proteinExistence type="inferred from homology"/>
<dbReference type="GO" id="GO:0008360">
    <property type="term" value="P:regulation of cell shape"/>
    <property type="evidence" value="ECO:0007669"/>
    <property type="project" value="UniProtKB-KW"/>
</dbReference>
<evidence type="ECO:0000256" key="8">
    <source>
        <dbReference type="PIRSR" id="PIRSR618044-2"/>
    </source>
</evidence>
<evidence type="ECO:0000259" key="12">
    <source>
        <dbReference type="Pfam" id="PF00768"/>
    </source>
</evidence>
<dbReference type="RefSeq" id="WP_053072382.1">
    <property type="nucleotide sequence ID" value="NZ_JAMQJC010000003.1"/>
</dbReference>
<keyword evidence="6" id="KW-0961">Cell wall biogenesis/degradation</keyword>
<dbReference type="GO" id="GO:0009002">
    <property type="term" value="F:serine-type D-Ala-D-Ala carboxypeptidase activity"/>
    <property type="evidence" value="ECO:0007669"/>
    <property type="project" value="InterPro"/>
</dbReference>
<feature type="transmembrane region" description="Helical" evidence="10">
    <location>
        <begin position="367"/>
        <end position="387"/>
    </location>
</feature>
<sequence length="393" mass="43559">MMKRIAAAALLFGLCSATTATAEEAPAKKPTNVYSETAVVLDTNTDSLLYSKNAEKKMYPASITKIATAIYAIEHSALDEEVTISRKAANTDGSTVYLEEGEKMSMEQLLEGLLINSGNDAAVAIAEHVAGSEDEFVDKLNTFLKEKAGVEHTHFTNAHGLFDKNHYTTAKDMAEITRYAMQNDTFRSLFGIQSMDWSSESWDTTLYNAHKMVKGELPYPEVTGGKNGFVDESRHTLVTTAEKDDVSLVVVTMKAQSKPAIYDDTKKLLDYGLDRFTSSYIPKDTVFTFDGKRFRLPSDFHYTQPTNGHISEKMSEDGLLTLFNKEGDEITSTKLERIDASSNLQEDHALATNGPGTVHNGSPEKGYIMLPFYLYLIIMVIAGTTFIRRRNAQ</sequence>
<keyword evidence="10" id="KW-0812">Transmembrane</keyword>
<evidence type="ECO:0000256" key="10">
    <source>
        <dbReference type="SAM" id="Phobius"/>
    </source>
</evidence>
<feature type="active site" description="Proton acceptor" evidence="7">
    <location>
        <position position="65"/>
    </location>
</feature>
<keyword evidence="4" id="KW-0133">Cell shape</keyword>
<name>A0A161T6M2_9BACI</name>
<feature type="domain" description="Peptidase S11 D-alanyl-D-alanine carboxypeptidase A N-terminal" evidence="12">
    <location>
        <begin position="29"/>
        <end position="256"/>
    </location>
</feature>
<evidence type="ECO:0000256" key="11">
    <source>
        <dbReference type="SAM" id="SignalP"/>
    </source>
</evidence>
<dbReference type="GO" id="GO:0009252">
    <property type="term" value="P:peptidoglycan biosynthetic process"/>
    <property type="evidence" value="ECO:0007669"/>
    <property type="project" value="UniProtKB-KW"/>
</dbReference>
<evidence type="ECO:0000256" key="6">
    <source>
        <dbReference type="ARBA" id="ARBA00023316"/>
    </source>
</evidence>
<keyword evidence="3" id="KW-0378">Hydrolase</keyword>
<feature type="chain" id="PRO_5007826909" description="Peptidase S11 D-alanyl-D-alanine carboxypeptidase A N-terminal domain-containing protein" evidence="11">
    <location>
        <begin position="23"/>
        <end position="393"/>
    </location>
</feature>
<evidence type="ECO:0000313" key="13">
    <source>
        <dbReference type="EMBL" id="KZE45420.1"/>
    </source>
</evidence>
<dbReference type="InterPro" id="IPR001967">
    <property type="entry name" value="Peptidase_S11_N"/>
</dbReference>
<dbReference type="InterPro" id="IPR012338">
    <property type="entry name" value="Beta-lactam/transpept-like"/>
</dbReference>
<dbReference type="PANTHER" id="PTHR21581">
    <property type="entry name" value="D-ALANYL-D-ALANINE CARBOXYPEPTIDASE"/>
    <property type="match status" value="1"/>
</dbReference>
<dbReference type="OrthoDB" id="9791132at2"/>
<comment type="similarity">
    <text evidence="1 9">Belongs to the peptidase S11 family.</text>
</comment>
<evidence type="ECO:0000256" key="4">
    <source>
        <dbReference type="ARBA" id="ARBA00022960"/>
    </source>
</evidence>
<keyword evidence="2 11" id="KW-0732">Signal</keyword>
<feature type="active site" evidence="7">
    <location>
        <position position="117"/>
    </location>
</feature>
<dbReference type="Proteomes" id="UP000076510">
    <property type="component" value="Unassembled WGS sequence"/>
</dbReference>
<dbReference type="GO" id="GO:0071555">
    <property type="term" value="P:cell wall organization"/>
    <property type="evidence" value="ECO:0007669"/>
    <property type="project" value="UniProtKB-KW"/>
</dbReference>
<dbReference type="Gene3D" id="3.40.710.10">
    <property type="entry name" value="DD-peptidase/beta-lactamase superfamily"/>
    <property type="match status" value="1"/>
</dbReference>
<dbReference type="Pfam" id="PF00768">
    <property type="entry name" value="Peptidase_S11"/>
    <property type="match status" value="1"/>
</dbReference>
<evidence type="ECO:0000313" key="14">
    <source>
        <dbReference type="Proteomes" id="UP000076510"/>
    </source>
</evidence>
<accession>A0A161T6M2</accession>
<evidence type="ECO:0000256" key="1">
    <source>
        <dbReference type="ARBA" id="ARBA00007164"/>
    </source>
</evidence>
<reference evidence="14" key="1">
    <citation type="submission" date="2016-01" db="EMBL/GenBank/DDBJ databases">
        <title>Whole genome sequencing of Bhargavaea cecembensis T14.</title>
        <authorList>
            <person name="Hong K.W."/>
        </authorList>
    </citation>
    <scope>NUCLEOTIDE SEQUENCE [LARGE SCALE GENOMIC DNA]</scope>
    <source>
        <strain evidence="14">M19</strain>
    </source>
</reference>
<dbReference type="PANTHER" id="PTHR21581:SF33">
    <property type="entry name" value="D-ALANYL-D-ALANINE CARBOXYPEPTIDASE DACB"/>
    <property type="match status" value="1"/>
</dbReference>
<dbReference type="SUPFAM" id="SSF56601">
    <property type="entry name" value="beta-lactamase/transpeptidase-like"/>
    <property type="match status" value="1"/>
</dbReference>
<keyword evidence="10" id="KW-0472">Membrane</keyword>
<dbReference type="GO" id="GO:0006508">
    <property type="term" value="P:proteolysis"/>
    <property type="evidence" value="ECO:0007669"/>
    <property type="project" value="InterPro"/>
</dbReference>